<dbReference type="AlphaFoldDB" id="A0A8J2SEF8"/>
<gene>
    <name evidence="1" type="ORF">PECAL_3P04160</name>
</gene>
<organism evidence="1 2">
    <name type="scientific">Pelagomonas calceolata</name>
    <dbReference type="NCBI Taxonomy" id="35677"/>
    <lineage>
        <taxon>Eukaryota</taxon>
        <taxon>Sar</taxon>
        <taxon>Stramenopiles</taxon>
        <taxon>Ochrophyta</taxon>
        <taxon>Pelagophyceae</taxon>
        <taxon>Pelagomonadales</taxon>
        <taxon>Pelagomonadaceae</taxon>
        <taxon>Pelagomonas</taxon>
    </lineage>
</organism>
<dbReference type="EMBL" id="CAKKNE010000003">
    <property type="protein sequence ID" value="CAH0370520.1"/>
    <property type="molecule type" value="Genomic_DNA"/>
</dbReference>
<dbReference type="Pfam" id="PF13424">
    <property type="entry name" value="TPR_12"/>
    <property type="match status" value="1"/>
</dbReference>
<keyword evidence="2" id="KW-1185">Reference proteome</keyword>
<feature type="non-terminal residue" evidence="1">
    <location>
        <position position="1"/>
    </location>
</feature>
<name>A0A8J2SEF8_9STRA</name>
<dbReference type="Pfam" id="PF13374">
    <property type="entry name" value="TPR_10"/>
    <property type="match status" value="1"/>
</dbReference>
<dbReference type="PANTHER" id="PTHR46082">
    <property type="entry name" value="ATP/GTP-BINDING PROTEIN-RELATED"/>
    <property type="match status" value="1"/>
</dbReference>
<comment type="caution">
    <text evidence="1">The sequence shown here is derived from an EMBL/GenBank/DDBJ whole genome shotgun (WGS) entry which is preliminary data.</text>
</comment>
<evidence type="ECO:0000313" key="2">
    <source>
        <dbReference type="Proteomes" id="UP000789595"/>
    </source>
</evidence>
<dbReference type="InterPro" id="IPR011990">
    <property type="entry name" value="TPR-like_helical_dom_sf"/>
</dbReference>
<dbReference type="Gene3D" id="1.25.40.10">
    <property type="entry name" value="Tetratricopeptide repeat domain"/>
    <property type="match status" value="1"/>
</dbReference>
<proteinExistence type="predicted"/>
<dbReference type="OrthoDB" id="3038484at2759"/>
<dbReference type="SUPFAM" id="SSF48452">
    <property type="entry name" value="TPR-like"/>
    <property type="match status" value="1"/>
</dbReference>
<evidence type="ECO:0008006" key="3">
    <source>
        <dbReference type="Google" id="ProtNLM"/>
    </source>
</evidence>
<accession>A0A8J2SEF8</accession>
<reference evidence="1" key="1">
    <citation type="submission" date="2021-11" db="EMBL/GenBank/DDBJ databases">
        <authorList>
            <consortium name="Genoscope - CEA"/>
            <person name="William W."/>
        </authorList>
    </citation>
    <scope>NUCLEOTIDE SEQUENCE</scope>
</reference>
<protein>
    <recommendedName>
        <fullName evidence="3">Kinesin light chain</fullName>
    </recommendedName>
</protein>
<dbReference type="InterPro" id="IPR053137">
    <property type="entry name" value="NLR-like"/>
</dbReference>
<sequence>ARARELDLRRARPARSAERIITVQNNLAITYGALGRLEDAAPMHRDVYSGRLKLHGEQHPRTLTAANNYATSLLDLQRYAEAKLLLRKIVPVTRRVLGESHECTLKMRCLYAVALFPDPAATLDDLREAVTALEDTVRTARRVLGISHPLLRTMEGKLQIARAVLRRRETSNV</sequence>
<dbReference type="Proteomes" id="UP000789595">
    <property type="component" value="Unassembled WGS sequence"/>
</dbReference>
<evidence type="ECO:0000313" key="1">
    <source>
        <dbReference type="EMBL" id="CAH0370520.1"/>
    </source>
</evidence>
<dbReference type="PANTHER" id="PTHR46082:SF6">
    <property type="entry name" value="AAA+ ATPASE DOMAIN-CONTAINING PROTEIN-RELATED"/>
    <property type="match status" value="1"/>
</dbReference>